<dbReference type="InterPro" id="IPR010621">
    <property type="entry name" value="DUF1214"/>
</dbReference>
<name>A0A1G9SU21_9PROT</name>
<dbReference type="EMBL" id="FNHG01000010">
    <property type="protein sequence ID" value="SDM38979.1"/>
    <property type="molecule type" value="Genomic_DNA"/>
</dbReference>
<dbReference type="Gene3D" id="2.60.120.600">
    <property type="entry name" value="Domain of unknown function DUF1214, C-terminal domain"/>
    <property type="match status" value="1"/>
</dbReference>
<dbReference type="AlphaFoldDB" id="A0A1G9SU21"/>
<reference evidence="2 3" key="1">
    <citation type="submission" date="2016-10" db="EMBL/GenBank/DDBJ databases">
        <authorList>
            <person name="de Groot N.N."/>
        </authorList>
    </citation>
    <scope>NUCLEOTIDE SEQUENCE [LARGE SCALE GENOMIC DNA]</scope>
    <source>
        <strain evidence="2 3">DSM 16077</strain>
    </source>
</reference>
<accession>A0A1G9SU21</accession>
<dbReference type="SUPFAM" id="SSF160935">
    <property type="entry name" value="VPA0735-like"/>
    <property type="match status" value="1"/>
</dbReference>
<dbReference type="PANTHER" id="PTHR36509:SF2">
    <property type="entry name" value="BLL3101 PROTEIN"/>
    <property type="match status" value="1"/>
</dbReference>
<dbReference type="PIRSF" id="PIRSF009471">
    <property type="entry name" value="UCP009471"/>
    <property type="match status" value="1"/>
</dbReference>
<dbReference type="InterPro" id="IPR012038">
    <property type="entry name" value="UCP009471"/>
</dbReference>
<organism evidence="2 3">
    <name type="scientific">Maricaulis salignorans</name>
    <dbReference type="NCBI Taxonomy" id="144026"/>
    <lineage>
        <taxon>Bacteria</taxon>
        <taxon>Pseudomonadati</taxon>
        <taxon>Pseudomonadota</taxon>
        <taxon>Alphaproteobacteria</taxon>
        <taxon>Maricaulales</taxon>
        <taxon>Maricaulaceae</taxon>
        <taxon>Maricaulis</taxon>
    </lineage>
</organism>
<gene>
    <name evidence="2" type="ORF">SAMN04488568_11075</name>
</gene>
<keyword evidence="3" id="KW-1185">Reference proteome</keyword>
<protein>
    <recommendedName>
        <fullName evidence="1">DUF1214 domain-containing protein</fullName>
    </recommendedName>
</protein>
<proteinExistence type="predicted"/>
<sequence length="185" mass="19884">MAAVAGLAGGALLAVLLVFGPFEIGGTASGPWRTNLLIGDPAASPTVRAAIARRGLLALNRSETVYFNATSDENGQRLRENCTYRISFDQQPDSRWWSLTLYAGDDYLAVNGDNAHSITAENAADSMDVVVAASRPEAPAYWMSSRHAGDFALTLRLYQPDPAISDDPLQAALPRINRLSCEDQS</sequence>
<feature type="domain" description="DUF1214" evidence="1">
    <location>
        <begin position="63"/>
        <end position="161"/>
    </location>
</feature>
<dbReference type="Proteomes" id="UP000199759">
    <property type="component" value="Unassembled WGS sequence"/>
</dbReference>
<dbReference type="Pfam" id="PF06742">
    <property type="entry name" value="DUF1214"/>
    <property type="match status" value="1"/>
</dbReference>
<dbReference type="STRING" id="144026.SAMN04488568_11075"/>
<evidence type="ECO:0000313" key="2">
    <source>
        <dbReference type="EMBL" id="SDM38979.1"/>
    </source>
</evidence>
<dbReference type="RefSeq" id="WP_176780313.1">
    <property type="nucleotide sequence ID" value="NZ_FNHG01000010.1"/>
</dbReference>
<evidence type="ECO:0000313" key="3">
    <source>
        <dbReference type="Proteomes" id="UP000199759"/>
    </source>
</evidence>
<evidence type="ECO:0000259" key="1">
    <source>
        <dbReference type="Pfam" id="PF06742"/>
    </source>
</evidence>
<dbReference type="PANTHER" id="PTHR36509">
    <property type="entry name" value="BLL3101 PROTEIN"/>
    <property type="match status" value="1"/>
</dbReference>
<dbReference type="InterPro" id="IPR037049">
    <property type="entry name" value="DUF1214_C_sf"/>
</dbReference>